<protein>
    <submittedName>
        <fullName evidence="1">Uncharacterized protein</fullName>
    </submittedName>
</protein>
<dbReference type="AlphaFoldDB" id="A0A0G0VWU7"/>
<proteinExistence type="predicted"/>
<organism evidence="1 2">
    <name type="scientific">Candidatus Woesebacteria bacterium GW2011_GWE1_41_24</name>
    <dbReference type="NCBI Taxonomy" id="1618597"/>
    <lineage>
        <taxon>Bacteria</taxon>
        <taxon>Candidatus Woeseibacteriota</taxon>
    </lineage>
</organism>
<feature type="non-terminal residue" evidence="1">
    <location>
        <position position="1"/>
    </location>
</feature>
<accession>A0A0G0VWU7</accession>
<dbReference type="EMBL" id="LCBD01000013">
    <property type="protein sequence ID" value="KKS05249.1"/>
    <property type="molecule type" value="Genomic_DNA"/>
</dbReference>
<sequence length="36" mass="3660">CVLSGVMITLGVWGVFPSGIGAIETLGPSEVSAIWL</sequence>
<reference evidence="1 2" key="1">
    <citation type="journal article" date="2015" name="Nature">
        <title>rRNA introns, odd ribosomes, and small enigmatic genomes across a large radiation of phyla.</title>
        <authorList>
            <person name="Brown C.T."/>
            <person name="Hug L.A."/>
            <person name="Thomas B.C."/>
            <person name="Sharon I."/>
            <person name="Castelle C.J."/>
            <person name="Singh A."/>
            <person name="Wilkins M.J."/>
            <person name="Williams K.H."/>
            <person name="Banfield J.F."/>
        </authorList>
    </citation>
    <scope>NUCLEOTIDE SEQUENCE [LARGE SCALE GENOMIC DNA]</scope>
</reference>
<evidence type="ECO:0000313" key="1">
    <source>
        <dbReference type="EMBL" id="KKS05249.1"/>
    </source>
</evidence>
<evidence type="ECO:0000313" key="2">
    <source>
        <dbReference type="Proteomes" id="UP000034286"/>
    </source>
</evidence>
<dbReference type="Proteomes" id="UP000034286">
    <property type="component" value="Unassembled WGS sequence"/>
</dbReference>
<comment type="caution">
    <text evidence="1">The sequence shown here is derived from an EMBL/GenBank/DDBJ whole genome shotgun (WGS) entry which is preliminary data.</text>
</comment>
<name>A0A0G0VWU7_9BACT</name>
<gene>
    <name evidence="1" type="ORF">UU57_C0013G0001</name>
</gene>